<accession>A0A317EYK6</accession>
<protein>
    <submittedName>
        <fullName evidence="1">Uncharacterized protein</fullName>
    </submittedName>
</protein>
<dbReference type="EMBL" id="QGNY01000007">
    <property type="protein sequence ID" value="PWS30286.1"/>
    <property type="molecule type" value="Genomic_DNA"/>
</dbReference>
<comment type="caution">
    <text evidence="1">The sequence shown here is derived from an EMBL/GenBank/DDBJ whole genome shotgun (WGS) entry which is preliminary data.</text>
</comment>
<keyword evidence="2" id="KW-1185">Reference proteome</keyword>
<name>A0A317EYK6_9SPHI</name>
<dbReference type="RefSeq" id="WP_109931427.1">
    <property type="nucleotide sequence ID" value="NZ_QGNY01000007.1"/>
</dbReference>
<dbReference type="Proteomes" id="UP000245391">
    <property type="component" value="Unassembled WGS sequence"/>
</dbReference>
<dbReference type="OrthoDB" id="645138at2"/>
<proteinExistence type="predicted"/>
<sequence>MATLNGIVRFSGQVGDLIFYRRAKKDVVRRKPNTYQLSENSKKSANDFGEVSRNAAYIRKAFAPMVKNYGYGDLTSRLTKRIAGLFKGIPPVHLGNKKLINADLN</sequence>
<gene>
    <name evidence="1" type="ORF">DF947_17795</name>
</gene>
<evidence type="ECO:0000313" key="1">
    <source>
        <dbReference type="EMBL" id="PWS30286.1"/>
    </source>
</evidence>
<evidence type="ECO:0000313" key="2">
    <source>
        <dbReference type="Proteomes" id="UP000245391"/>
    </source>
</evidence>
<dbReference type="AlphaFoldDB" id="A0A317EYK6"/>
<organism evidence="1 2">
    <name type="scientific">Pedobacter paludis</name>
    <dbReference type="NCBI Taxonomy" id="2203212"/>
    <lineage>
        <taxon>Bacteria</taxon>
        <taxon>Pseudomonadati</taxon>
        <taxon>Bacteroidota</taxon>
        <taxon>Sphingobacteriia</taxon>
        <taxon>Sphingobacteriales</taxon>
        <taxon>Sphingobacteriaceae</taxon>
        <taxon>Pedobacter</taxon>
    </lineage>
</organism>
<reference evidence="2" key="1">
    <citation type="submission" date="2018-05" db="EMBL/GenBank/DDBJ databases">
        <title>Pedobacter paludis sp. nov., isolated from wetland soil.</title>
        <authorList>
            <person name="Zhang Y."/>
        </authorList>
    </citation>
    <scope>NUCLEOTIDE SEQUENCE [LARGE SCALE GENOMIC DNA]</scope>
    <source>
        <strain evidence="2">R-8</strain>
    </source>
</reference>